<dbReference type="Proteomes" id="UP000018855">
    <property type="component" value="Unassembled WGS sequence"/>
</dbReference>
<comment type="caution">
    <text evidence="2">The sequence shown here is derived from an EMBL/GenBank/DDBJ whole genome shotgun (WGS) entry which is preliminary data.</text>
</comment>
<dbReference type="Gene3D" id="1.20.1290.10">
    <property type="entry name" value="AhpD-like"/>
    <property type="match status" value="1"/>
</dbReference>
<gene>
    <name evidence="2" type="ORF">Q619_VDC00555G0037</name>
</gene>
<name>W1V328_9FIRM</name>
<keyword evidence="1" id="KW-1133">Transmembrane helix</keyword>
<sequence length="244" mass="26646">MQYYTISINDKGDCKTLKRVLTLTLAVAIVAGGYMFEANGAGEQPSKQAPSISEINIYTPKELNARQKDLVEIGRYTASGDQGALKSVIASAIERGTLTPQEVSIAIRQLYSAAGLKQMNAALATFDQLRDERPEFGDEYEKLVPKQTGLSALLGNGTNGAPLTKPKAEETKEGVQYNTFRMKKPKPQNRNRSRLGKLDRELVAAAALGTRVGKNNLFTAAEKSLSELGLSQYQIENLEAMIFQ</sequence>
<evidence type="ECO:0000313" key="2">
    <source>
        <dbReference type="EMBL" id="ETI98278.1"/>
    </source>
</evidence>
<proteinExistence type="predicted"/>
<dbReference type="InterPro" id="IPR029032">
    <property type="entry name" value="AhpD-like"/>
</dbReference>
<keyword evidence="1" id="KW-0472">Membrane</keyword>
<accession>W1V328</accession>
<keyword evidence="1" id="KW-0812">Transmembrane</keyword>
<evidence type="ECO:0000313" key="3">
    <source>
        <dbReference type="Proteomes" id="UP000018855"/>
    </source>
</evidence>
<reference evidence="2 3" key="1">
    <citation type="submission" date="2013-12" db="EMBL/GenBank/DDBJ databases">
        <title>A Varibaculum cambriense genome reconstructed from a premature infant gut community with otherwise low bacterial novelty that shifts toward anaerobic metabolism during the third week of life.</title>
        <authorList>
            <person name="Brown C.T."/>
            <person name="Sharon I."/>
            <person name="Thomas B.C."/>
            <person name="Castelle C.J."/>
            <person name="Morowitz M.J."/>
            <person name="Banfield J.F."/>
        </authorList>
    </citation>
    <scope>NUCLEOTIDE SEQUENCE [LARGE SCALE GENOMIC DNA]</scope>
    <source>
        <strain evidence="3">DORA_11</strain>
    </source>
</reference>
<dbReference type="SUPFAM" id="SSF69118">
    <property type="entry name" value="AhpD-like"/>
    <property type="match status" value="1"/>
</dbReference>
<dbReference type="EMBL" id="AZMJ01000555">
    <property type="protein sequence ID" value="ETI98278.1"/>
    <property type="molecule type" value="Genomic_DNA"/>
</dbReference>
<protein>
    <recommendedName>
        <fullName evidence="4">Carboxymuconolactone decarboxylase</fullName>
    </recommendedName>
</protein>
<dbReference type="PATRIC" id="fig|1403949.3.peg.1115"/>
<dbReference type="AlphaFoldDB" id="W1V328"/>
<evidence type="ECO:0008006" key="4">
    <source>
        <dbReference type="Google" id="ProtNLM"/>
    </source>
</evidence>
<organism evidence="2 3">
    <name type="scientific">Veillonella dispar DORA_11</name>
    <dbReference type="NCBI Taxonomy" id="1403949"/>
    <lineage>
        <taxon>Bacteria</taxon>
        <taxon>Bacillati</taxon>
        <taxon>Bacillota</taxon>
        <taxon>Negativicutes</taxon>
        <taxon>Veillonellales</taxon>
        <taxon>Veillonellaceae</taxon>
        <taxon>Veillonella</taxon>
    </lineage>
</organism>
<evidence type="ECO:0000256" key="1">
    <source>
        <dbReference type="SAM" id="Phobius"/>
    </source>
</evidence>
<feature type="transmembrane region" description="Helical" evidence="1">
    <location>
        <begin position="20"/>
        <end position="36"/>
    </location>
</feature>